<comment type="function">
    <text evidence="1 7">Involved in allosteric regulation of aspartate carbamoyltransferase.</text>
</comment>
<dbReference type="SUPFAM" id="SSF57825">
    <property type="entry name" value="Aspartate carbamoyltransferase, Regulatory-chain, C-terminal domain"/>
    <property type="match status" value="1"/>
</dbReference>
<evidence type="ECO:0000259" key="9">
    <source>
        <dbReference type="Pfam" id="PF02748"/>
    </source>
</evidence>
<keyword evidence="6 7" id="KW-0665">Pyrimidine biosynthesis</keyword>
<evidence type="ECO:0000256" key="2">
    <source>
        <dbReference type="ARBA" id="ARBA00010498"/>
    </source>
</evidence>
<evidence type="ECO:0000313" key="11">
    <source>
        <dbReference type="Proteomes" id="UP001629953"/>
    </source>
</evidence>
<comment type="subunit">
    <text evidence="7">Contains catalytic and regulatory chains.</text>
</comment>
<dbReference type="Gene3D" id="3.30.70.140">
    <property type="entry name" value="Aspartate carbamoyltransferase regulatory subunit, N-terminal domain"/>
    <property type="match status" value="1"/>
</dbReference>
<proteinExistence type="inferred from homology"/>
<dbReference type="SUPFAM" id="SSF54893">
    <property type="entry name" value="Aspartate carbamoyltransferase, Regulatory-chain, N-terminal domain"/>
    <property type="match status" value="1"/>
</dbReference>
<feature type="binding site" evidence="7">
    <location>
        <position position="140"/>
    </location>
    <ligand>
        <name>Zn(2+)</name>
        <dbReference type="ChEBI" id="CHEBI:29105"/>
    </ligand>
</feature>
<dbReference type="HAMAP" id="MF_00002">
    <property type="entry name" value="Asp_carb_tr_reg"/>
    <property type="match status" value="1"/>
</dbReference>
<reference evidence="10 11" key="1">
    <citation type="journal article" date="2013" name="Int. J. Syst. Evol. Microbiol.">
        <title>Celerinatantimonas yamalensis sp. nov., a cold-adapted diazotrophic bacterium from a cold permafrost brine.</title>
        <authorList>
            <person name="Shcherbakova V."/>
            <person name="Chuvilskaya N."/>
            <person name="Rivkina E."/>
            <person name="Demidov N."/>
            <person name="Uchaeva V."/>
            <person name="Suetin S."/>
            <person name="Suzina N."/>
            <person name="Gilichinsky D."/>
        </authorList>
    </citation>
    <scope>NUCLEOTIDE SEQUENCE [LARGE SCALE GENOMIC DNA]</scope>
    <source>
        <strain evidence="10 11">C7</strain>
    </source>
</reference>
<evidence type="ECO:0000256" key="4">
    <source>
        <dbReference type="ARBA" id="ARBA00022723"/>
    </source>
</evidence>
<feature type="domain" description="Aspartate carbamoyltransferase regulatory subunit N-terminal" evidence="8">
    <location>
        <begin position="5"/>
        <end position="95"/>
    </location>
</feature>
<organism evidence="10 11">
    <name type="scientific">Celerinatantimonas yamalensis</name>
    <dbReference type="NCBI Taxonomy" id="559956"/>
    <lineage>
        <taxon>Bacteria</taxon>
        <taxon>Pseudomonadati</taxon>
        <taxon>Pseudomonadota</taxon>
        <taxon>Gammaproteobacteria</taxon>
        <taxon>Celerinatantimonadaceae</taxon>
        <taxon>Celerinatantimonas</taxon>
    </lineage>
</organism>
<evidence type="ECO:0000256" key="3">
    <source>
        <dbReference type="ARBA" id="ARBA00021764"/>
    </source>
</evidence>
<comment type="similarity">
    <text evidence="2 7">Belongs to the PyrI family.</text>
</comment>
<dbReference type="InterPro" id="IPR036792">
    <property type="entry name" value="Asp_carbatrfase_reg_C_sf"/>
</dbReference>
<keyword evidence="11" id="KW-1185">Reference proteome</keyword>
<protein>
    <recommendedName>
        <fullName evidence="3 7">Aspartate carbamoyltransferase regulatory chain</fullName>
    </recommendedName>
</protein>
<dbReference type="PANTHER" id="PTHR35805:SF1">
    <property type="entry name" value="ASPARTATE CARBAMOYLTRANSFERASE REGULATORY CHAIN"/>
    <property type="match status" value="1"/>
</dbReference>
<evidence type="ECO:0000313" key="10">
    <source>
        <dbReference type="EMBL" id="MFM2485410.1"/>
    </source>
</evidence>
<dbReference type="NCBIfam" id="TIGR00240">
    <property type="entry name" value="ATCase_reg"/>
    <property type="match status" value="1"/>
</dbReference>
<feature type="domain" description="Aspartate carbamoyltransferase regulatory subunit C-terminal" evidence="9">
    <location>
        <begin position="100"/>
        <end position="145"/>
    </location>
</feature>
<dbReference type="Proteomes" id="UP001629953">
    <property type="component" value="Unassembled WGS sequence"/>
</dbReference>
<keyword evidence="10" id="KW-0808">Transferase</keyword>
<dbReference type="EMBL" id="JBEQCT010000004">
    <property type="protein sequence ID" value="MFM2485410.1"/>
    <property type="molecule type" value="Genomic_DNA"/>
</dbReference>
<feature type="binding site" evidence="7">
    <location>
        <position position="137"/>
    </location>
    <ligand>
        <name>Zn(2+)</name>
        <dbReference type="ChEBI" id="CHEBI:29105"/>
    </ligand>
</feature>
<dbReference type="InterPro" id="IPR020542">
    <property type="entry name" value="Asp_carbamoyltrfase_reg_C"/>
</dbReference>
<keyword evidence="5 7" id="KW-0862">Zinc</keyword>
<comment type="cofactor">
    <cofactor evidence="7">
        <name>Zn(2+)</name>
        <dbReference type="ChEBI" id="CHEBI:29105"/>
    </cofactor>
    <text evidence="7">Binds 1 zinc ion per subunit.</text>
</comment>
<accession>A0ABW9G844</accession>
<dbReference type="PANTHER" id="PTHR35805">
    <property type="entry name" value="ASPARTATE CARBAMOYLTRANSFERASE REGULATORY CHAIN"/>
    <property type="match status" value="1"/>
</dbReference>
<comment type="caution">
    <text evidence="10">The sequence shown here is derived from an EMBL/GenBank/DDBJ whole genome shotgun (WGS) entry which is preliminary data.</text>
</comment>
<evidence type="ECO:0000259" key="8">
    <source>
        <dbReference type="Pfam" id="PF01948"/>
    </source>
</evidence>
<evidence type="ECO:0000256" key="5">
    <source>
        <dbReference type="ARBA" id="ARBA00022833"/>
    </source>
</evidence>
<keyword evidence="4 7" id="KW-0479">Metal-binding</keyword>
<feature type="binding site" evidence="7">
    <location>
        <position position="107"/>
    </location>
    <ligand>
        <name>Zn(2+)</name>
        <dbReference type="ChEBI" id="CHEBI:29105"/>
    </ligand>
</feature>
<dbReference type="InterPro" id="IPR002801">
    <property type="entry name" value="Asp_carbamoylTrfase_reg"/>
</dbReference>
<dbReference type="InterPro" id="IPR020545">
    <property type="entry name" value="Asp_carbamoyltransf_reg_N"/>
</dbReference>
<dbReference type="Gene3D" id="2.30.30.20">
    <property type="entry name" value="Aspartate carbamoyltransferase regulatory subunit, C-terminal domain"/>
    <property type="match status" value="1"/>
</dbReference>
<name>A0ABW9G844_9GAMM</name>
<evidence type="ECO:0000256" key="6">
    <source>
        <dbReference type="ARBA" id="ARBA00022975"/>
    </source>
</evidence>
<dbReference type="RefSeq" id="WP_408623642.1">
    <property type="nucleotide sequence ID" value="NZ_JBEQCT010000004.1"/>
</dbReference>
<dbReference type="Pfam" id="PF01948">
    <property type="entry name" value="PyrI"/>
    <property type="match status" value="1"/>
</dbReference>
<sequence>MDKKLQVEAIEQGTVIDHIPAGQGIKILRFLQLADTSKRITIGLNLPARNRQSKDLIKVADVIFSEEQANQLALFAPTATINVIENYAVVRKFQVTQPDRIHGVFRCPNSNCISHSEAVISQFYVRQTKPQQLKLKCHYCEKSFASSLFAELKG</sequence>
<evidence type="ECO:0000256" key="1">
    <source>
        <dbReference type="ARBA" id="ARBA00002565"/>
    </source>
</evidence>
<feature type="binding site" evidence="7">
    <location>
        <position position="112"/>
    </location>
    <ligand>
        <name>Zn(2+)</name>
        <dbReference type="ChEBI" id="CHEBI:29105"/>
    </ligand>
</feature>
<dbReference type="Pfam" id="PF02748">
    <property type="entry name" value="PyrI_C"/>
    <property type="match status" value="1"/>
</dbReference>
<evidence type="ECO:0000256" key="7">
    <source>
        <dbReference type="HAMAP-Rule" id="MF_00002"/>
    </source>
</evidence>
<gene>
    <name evidence="7 10" type="primary">pyrI</name>
    <name evidence="10" type="ORF">ABUE30_10125</name>
</gene>
<dbReference type="GO" id="GO:0004070">
    <property type="term" value="F:aspartate carbamoyltransferase activity"/>
    <property type="evidence" value="ECO:0007669"/>
    <property type="project" value="UniProtKB-EC"/>
</dbReference>
<dbReference type="InterPro" id="IPR036793">
    <property type="entry name" value="Asp_carbatrfase_reg_N_sf"/>
</dbReference>